<dbReference type="EMBL" id="HACG01036598">
    <property type="protein sequence ID" value="CEK83463.1"/>
    <property type="molecule type" value="Transcribed_RNA"/>
</dbReference>
<reference evidence="1" key="1">
    <citation type="submission" date="2014-12" db="EMBL/GenBank/DDBJ databases">
        <title>Insight into the proteome of Arion vulgaris.</title>
        <authorList>
            <person name="Aradska J."/>
            <person name="Bulat T."/>
            <person name="Smidak R."/>
            <person name="Sarate P."/>
            <person name="Gangsoo J."/>
            <person name="Sialana F."/>
            <person name="Bilban M."/>
            <person name="Lubec G."/>
        </authorList>
    </citation>
    <scope>NUCLEOTIDE SEQUENCE</scope>
    <source>
        <tissue evidence="1">Skin</tissue>
    </source>
</reference>
<name>A0A0B7ARJ5_9EUPU</name>
<sequence>MSLTSCDCYEQKEHRCVTFKLYDFASDQSEHLKAWISHDKKQQQQYSIVKLSDTNPGWKQQETML</sequence>
<proteinExistence type="predicted"/>
<protein>
    <submittedName>
        <fullName evidence="1">Uncharacterized protein</fullName>
    </submittedName>
</protein>
<accession>A0A0B7ARJ5</accession>
<gene>
    <name evidence="1" type="primary">ORF137177</name>
</gene>
<evidence type="ECO:0000313" key="1">
    <source>
        <dbReference type="EMBL" id="CEK83463.1"/>
    </source>
</evidence>
<dbReference type="AlphaFoldDB" id="A0A0B7ARJ5"/>
<organism evidence="1">
    <name type="scientific">Arion vulgaris</name>
    <dbReference type="NCBI Taxonomy" id="1028688"/>
    <lineage>
        <taxon>Eukaryota</taxon>
        <taxon>Metazoa</taxon>
        <taxon>Spiralia</taxon>
        <taxon>Lophotrochozoa</taxon>
        <taxon>Mollusca</taxon>
        <taxon>Gastropoda</taxon>
        <taxon>Heterobranchia</taxon>
        <taxon>Euthyneura</taxon>
        <taxon>Panpulmonata</taxon>
        <taxon>Eupulmonata</taxon>
        <taxon>Stylommatophora</taxon>
        <taxon>Helicina</taxon>
        <taxon>Arionoidea</taxon>
        <taxon>Arionidae</taxon>
        <taxon>Arion</taxon>
    </lineage>
</organism>